<dbReference type="CDD" id="cd19509">
    <property type="entry name" value="RecA-like_VPS4-like"/>
    <property type="match status" value="1"/>
</dbReference>
<comment type="catalytic activity">
    <reaction evidence="6">
        <text>n ATP + n H2O + a microtubule = n ADP + n phosphate + (n+1) alpha/beta tubulin heterodimers.</text>
        <dbReference type="EC" id="5.6.1.1"/>
    </reaction>
</comment>
<dbReference type="GO" id="GO:0008568">
    <property type="term" value="F:microtubule severing ATPase activity"/>
    <property type="evidence" value="ECO:0007669"/>
    <property type="project" value="UniProtKB-EC"/>
</dbReference>
<dbReference type="InterPro" id="IPR003960">
    <property type="entry name" value="ATPase_AAA_CS"/>
</dbReference>
<keyword evidence="4 8" id="KW-0067">ATP-binding</keyword>
<evidence type="ECO:0000259" key="11">
    <source>
        <dbReference type="SMART" id="SM00382"/>
    </source>
</evidence>
<comment type="caution">
    <text evidence="12">The sequence shown here is derived from an EMBL/GenBank/DDBJ whole genome shotgun (WGS) entry which is preliminary data.</text>
</comment>
<organism evidence="12 13">
    <name type="scientific">Dimargaris verticillata</name>
    <dbReference type="NCBI Taxonomy" id="2761393"/>
    <lineage>
        <taxon>Eukaryota</taxon>
        <taxon>Fungi</taxon>
        <taxon>Fungi incertae sedis</taxon>
        <taxon>Zoopagomycota</taxon>
        <taxon>Kickxellomycotina</taxon>
        <taxon>Dimargaritomycetes</taxon>
        <taxon>Dimargaritales</taxon>
        <taxon>Dimargaritaceae</taxon>
        <taxon>Dimargaris</taxon>
    </lineage>
</organism>
<evidence type="ECO:0000256" key="8">
    <source>
        <dbReference type="RuleBase" id="RU003651"/>
    </source>
</evidence>
<evidence type="ECO:0000313" key="12">
    <source>
        <dbReference type="EMBL" id="KAJ1979488.1"/>
    </source>
</evidence>
<evidence type="ECO:0000256" key="7">
    <source>
        <dbReference type="ARBA" id="ARBA00038871"/>
    </source>
</evidence>
<dbReference type="InterPro" id="IPR050304">
    <property type="entry name" value="MT-severing_AAA_ATPase"/>
</dbReference>
<keyword evidence="10" id="KW-1133">Transmembrane helix</keyword>
<dbReference type="PANTHER" id="PTHR23074:SF86">
    <property type="entry name" value="SPASTIN"/>
    <property type="match status" value="1"/>
</dbReference>
<reference evidence="12" key="1">
    <citation type="submission" date="2022-07" db="EMBL/GenBank/DDBJ databases">
        <title>Phylogenomic reconstructions and comparative analyses of Kickxellomycotina fungi.</title>
        <authorList>
            <person name="Reynolds N.K."/>
            <person name="Stajich J.E."/>
            <person name="Barry K."/>
            <person name="Grigoriev I.V."/>
            <person name="Crous P."/>
            <person name="Smith M.E."/>
        </authorList>
    </citation>
    <scope>NUCLEOTIDE SEQUENCE</scope>
    <source>
        <strain evidence="12">RSA 567</strain>
    </source>
</reference>
<dbReference type="Gene3D" id="1.20.58.80">
    <property type="entry name" value="Phosphotransferase system, lactose/cellobiose-type IIA subunit"/>
    <property type="match status" value="1"/>
</dbReference>
<dbReference type="GO" id="GO:0005874">
    <property type="term" value="C:microtubule"/>
    <property type="evidence" value="ECO:0007669"/>
    <property type="project" value="UniProtKB-KW"/>
</dbReference>
<protein>
    <recommendedName>
        <fullName evidence="7">microtubule-severing ATPase</fullName>
        <ecNumber evidence="7">5.6.1.1</ecNumber>
    </recommendedName>
</protein>
<keyword evidence="10" id="KW-0472">Membrane</keyword>
<dbReference type="AlphaFoldDB" id="A0A9W8B3A1"/>
<proteinExistence type="inferred from homology"/>
<keyword evidence="5" id="KW-0413">Isomerase</keyword>
<dbReference type="SUPFAM" id="SSF52540">
    <property type="entry name" value="P-loop containing nucleoside triphosphate hydrolases"/>
    <property type="match status" value="1"/>
</dbReference>
<name>A0A9W8B3A1_9FUNG</name>
<dbReference type="Proteomes" id="UP001151582">
    <property type="component" value="Unassembled WGS sequence"/>
</dbReference>
<keyword evidence="10" id="KW-0812">Transmembrane</keyword>
<evidence type="ECO:0000256" key="6">
    <source>
        <dbReference type="ARBA" id="ARBA00036378"/>
    </source>
</evidence>
<dbReference type="InterPro" id="IPR003959">
    <property type="entry name" value="ATPase_AAA_core"/>
</dbReference>
<dbReference type="PROSITE" id="PS00674">
    <property type="entry name" value="AAA"/>
    <property type="match status" value="1"/>
</dbReference>
<evidence type="ECO:0000256" key="9">
    <source>
        <dbReference type="SAM" id="MobiDB-lite"/>
    </source>
</evidence>
<dbReference type="Pfam" id="PF00004">
    <property type="entry name" value="AAA"/>
    <property type="match status" value="1"/>
</dbReference>
<accession>A0A9W8B3A1</accession>
<feature type="region of interest" description="Disordered" evidence="9">
    <location>
        <begin position="86"/>
        <end position="122"/>
    </location>
</feature>
<evidence type="ECO:0000256" key="2">
    <source>
        <dbReference type="ARBA" id="ARBA00022701"/>
    </source>
</evidence>
<comment type="similarity">
    <text evidence="1 8">Belongs to the AAA ATPase family.</text>
</comment>
<feature type="compositionally biased region" description="Basic and acidic residues" evidence="9">
    <location>
        <begin position="111"/>
        <end position="122"/>
    </location>
</feature>
<dbReference type="EMBL" id="JANBQB010000216">
    <property type="protein sequence ID" value="KAJ1979488.1"/>
    <property type="molecule type" value="Genomic_DNA"/>
</dbReference>
<keyword evidence="12" id="KW-0647">Proteasome</keyword>
<feature type="transmembrane region" description="Helical" evidence="10">
    <location>
        <begin position="29"/>
        <end position="47"/>
    </location>
</feature>
<dbReference type="PANTHER" id="PTHR23074">
    <property type="entry name" value="AAA DOMAIN-CONTAINING"/>
    <property type="match status" value="1"/>
</dbReference>
<gene>
    <name evidence="12" type="primary">YTA6_1</name>
    <name evidence="12" type="ORF">H4R34_002805</name>
</gene>
<dbReference type="InterPro" id="IPR003593">
    <property type="entry name" value="AAA+_ATPase"/>
</dbReference>
<dbReference type="SMART" id="SM00382">
    <property type="entry name" value="AAA"/>
    <property type="match status" value="1"/>
</dbReference>
<dbReference type="InterPro" id="IPR027417">
    <property type="entry name" value="P-loop_NTPase"/>
</dbReference>
<feature type="compositionally biased region" description="Pro residues" evidence="9">
    <location>
        <begin position="91"/>
        <end position="102"/>
    </location>
</feature>
<dbReference type="GO" id="GO:0005524">
    <property type="term" value="F:ATP binding"/>
    <property type="evidence" value="ECO:0007669"/>
    <property type="project" value="UniProtKB-KW"/>
</dbReference>
<dbReference type="OrthoDB" id="10251136at2759"/>
<evidence type="ECO:0000313" key="13">
    <source>
        <dbReference type="Proteomes" id="UP001151582"/>
    </source>
</evidence>
<evidence type="ECO:0000256" key="1">
    <source>
        <dbReference type="ARBA" id="ARBA00006914"/>
    </source>
</evidence>
<dbReference type="FunFam" id="3.40.50.300:FF:000093">
    <property type="entry name" value="Fidgetin-like 1"/>
    <property type="match status" value="1"/>
</dbReference>
<feature type="domain" description="AAA+ ATPase" evidence="11">
    <location>
        <begin position="345"/>
        <end position="484"/>
    </location>
</feature>
<dbReference type="GO" id="GO:0000502">
    <property type="term" value="C:proteasome complex"/>
    <property type="evidence" value="ECO:0007669"/>
    <property type="project" value="UniProtKB-KW"/>
</dbReference>
<keyword evidence="3 8" id="KW-0547">Nucleotide-binding</keyword>
<keyword evidence="2" id="KW-0493">Microtubule</keyword>
<dbReference type="Gene3D" id="3.40.50.300">
    <property type="entry name" value="P-loop containing nucleotide triphosphate hydrolases"/>
    <property type="match status" value="1"/>
</dbReference>
<evidence type="ECO:0000256" key="3">
    <source>
        <dbReference type="ARBA" id="ARBA00022741"/>
    </source>
</evidence>
<evidence type="ECO:0000256" key="5">
    <source>
        <dbReference type="ARBA" id="ARBA00023235"/>
    </source>
</evidence>
<sequence>MLRSAGWLTSKSLAFGALLDFQAFATPPVLWGLVLAIGVVLVTAYVWRARLLPTHSNAHSPAPLASTPPPWPTDRTADCTNLAGRTAALTPCPPNTPSPRPLQSPTMPLHQRCDSGVESDHSSPLDQFIHDHDLAYRCVEKGLALDQQRQAEAAFKHYTLGLKKIHTCLAIRLPPDQKNDPGIEKKCINLERARRTVEERIRYLAPRCPEITSRPRAATTAGSPTADASHPAWPLAPVRSEALRSPDSSPSPSRLLSFSSANTSVSSLPPLTASSSRNQSGILQRLQAQNIDTKMAHYILNEVLVHRPVVAWSDIAGLSQAKQLLQESAIYPLLRPDLFTGIRSPPKGILLFGPPGTGKTILAQATAHEARCTFFNISASSLISRYVGDSEKLVRTLFTLARELAPAVIFVDEVDSILTERSATEHDASRRLKTEFLLHFDGVLSSNQDSEGYVMVMGATNRPEELDDAIRRRFTRRILISLPDAPARRQLIQTLCQMDAANGNAASASHQGAQTQLTTMELNSLVELTQFYSGSDIHTVGKEAALAPIREIVSRDQLFVTPANSVRPVSYTDWCQALARIKPSVNLPRLTTYDLWNQRYGMNHEP</sequence>
<dbReference type="GO" id="GO:0016887">
    <property type="term" value="F:ATP hydrolysis activity"/>
    <property type="evidence" value="ECO:0007669"/>
    <property type="project" value="InterPro"/>
</dbReference>
<evidence type="ECO:0000256" key="4">
    <source>
        <dbReference type="ARBA" id="ARBA00022840"/>
    </source>
</evidence>
<dbReference type="Gene3D" id="1.10.8.60">
    <property type="match status" value="1"/>
</dbReference>
<evidence type="ECO:0000256" key="10">
    <source>
        <dbReference type="SAM" id="Phobius"/>
    </source>
</evidence>
<dbReference type="EC" id="5.6.1.1" evidence="7"/>
<keyword evidence="13" id="KW-1185">Reference proteome</keyword>